<keyword evidence="8" id="KW-0407">Ion channel</keyword>
<keyword evidence="11" id="KW-1185">Reference proteome</keyword>
<evidence type="ECO:0000256" key="6">
    <source>
        <dbReference type="ARBA" id="ARBA00023065"/>
    </source>
</evidence>
<sequence>MEVAIGMGAEKMVVSPSPRCQQLWCRAIGMVSAKAVVLASKTKKVWRDDPRRVLHSMKVGLALAIVSIFYYVNPIYDGFGVSMMWAVLTAVVVMEYTVGGTLSKGTNRAFGTLLAGALGVGAHHLAVLFGHRGEPVLLVIFVFLIGAAASFSRFIPEVKARYDYGTVIFILTFSLVAVSSYRVDELLELAHQRLSTVAIGAAACICISVFVFPVWAGEELHDLCAGNLEKLATYLEGLAAEYFREKDELANVHVKGEHDDFSHAYRPVLNSKNTEETLANLARWEPPHGQFGLRHPWKHYLKLGALARRCAFHIDVLNTHTTRCEEDPHLSSTEFHEKTMRACAQMCSASGNVLRELASSMRKMTEPSNARQHLKNSGAAVESLTQQVVLGKETVLFGVLRGASMASLLVEIVACTRDIAASVEELARVASFRRVDAAAAAITHQQKAAAIKPVSGPEDPAGVCIVVK</sequence>
<evidence type="ECO:0000256" key="4">
    <source>
        <dbReference type="ARBA" id="ARBA00022692"/>
    </source>
</evidence>
<keyword evidence="4 9" id="KW-0812">Transmembrane</keyword>
<dbReference type="SMR" id="A0A843UFR4"/>
<comment type="similarity">
    <text evidence="2">Belongs to the aromatic acid exporter (TC 2.A.85) family.</text>
</comment>
<proteinExistence type="inferred from homology"/>
<feature type="transmembrane region" description="Helical" evidence="9">
    <location>
        <begin position="162"/>
        <end position="182"/>
    </location>
</feature>
<evidence type="ECO:0000313" key="10">
    <source>
        <dbReference type="EMBL" id="MQL84722.1"/>
    </source>
</evidence>
<feature type="transmembrane region" description="Helical" evidence="9">
    <location>
        <begin position="194"/>
        <end position="216"/>
    </location>
</feature>
<dbReference type="GO" id="GO:0016020">
    <property type="term" value="C:membrane"/>
    <property type="evidence" value="ECO:0007669"/>
    <property type="project" value="UniProtKB-SubCell"/>
</dbReference>
<evidence type="ECO:0000256" key="2">
    <source>
        <dbReference type="ARBA" id="ARBA00007079"/>
    </source>
</evidence>
<comment type="caution">
    <text evidence="10">The sequence shown here is derived from an EMBL/GenBank/DDBJ whole genome shotgun (WGS) entry which is preliminary data.</text>
</comment>
<feature type="transmembrane region" description="Helical" evidence="9">
    <location>
        <begin position="110"/>
        <end position="130"/>
    </location>
</feature>
<dbReference type="GO" id="GO:0034220">
    <property type="term" value="P:monoatomic ion transmembrane transport"/>
    <property type="evidence" value="ECO:0007669"/>
    <property type="project" value="UniProtKB-KW"/>
</dbReference>
<evidence type="ECO:0000313" key="11">
    <source>
        <dbReference type="Proteomes" id="UP000652761"/>
    </source>
</evidence>
<evidence type="ECO:0000256" key="1">
    <source>
        <dbReference type="ARBA" id="ARBA00004141"/>
    </source>
</evidence>
<dbReference type="PANTHER" id="PTHR31086">
    <property type="entry name" value="ALUMINUM-ACTIVATED MALATE TRANSPORTER 10"/>
    <property type="match status" value="1"/>
</dbReference>
<gene>
    <name evidence="10" type="ORF">Taro_017232</name>
</gene>
<evidence type="ECO:0000256" key="7">
    <source>
        <dbReference type="ARBA" id="ARBA00023136"/>
    </source>
</evidence>
<accession>A0A843UFR4</accession>
<reference evidence="10" key="1">
    <citation type="submission" date="2017-07" db="EMBL/GenBank/DDBJ databases">
        <title>Taro Niue Genome Assembly and Annotation.</title>
        <authorList>
            <person name="Atibalentja N."/>
            <person name="Keating K."/>
            <person name="Fields C.J."/>
        </authorList>
    </citation>
    <scope>NUCLEOTIDE SEQUENCE</scope>
    <source>
        <strain evidence="10">Niue_2</strain>
        <tissue evidence="10">Leaf</tissue>
    </source>
</reference>
<dbReference type="AlphaFoldDB" id="A0A843UFR4"/>
<keyword evidence="3" id="KW-0813">Transport</keyword>
<evidence type="ECO:0000256" key="8">
    <source>
        <dbReference type="ARBA" id="ARBA00023303"/>
    </source>
</evidence>
<keyword evidence="5 9" id="KW-1133">Transmembrane helix</keyword>
<dbReference type="Proteomes" id="UP000652761">
    <property type="component" value="Unassembled WGS sequence"/>
</dbReference>
<dbReference type="EMBL" id="NMUH01000782">
    <property type="protein sequence ID" value="MQL84722.1"/>
    <property type="molecule type" value="Genomic_DNA"/>
</dbReference>
<feature type="transmembrane region" description="Helical" evidence="9">
    <location>
        <begin position="78"/>
        <end position="98"/>
    </location>
</feature>
<name>A0A843UFR4_COLES</name>
<dbReference type="OrthoDB" id="68611at2759"/>
<keyword evidence="6" id="KW-0406">Ion transport</keyword>
<dbReference type="GO" id="GO:0015743">
    <property type="term" value="P:malate transport"/>
    <property type="evidence" value="ECO:0007669"/>
    <property type="project" value="InterPro"/>
</dbReference>
<feature type="transmembrane region" description="Helical" evidence="9">
    <location>
        <begin position="136"/>
        <end position="155"/>
    </location>
</feature>
<dbReference type="Pfam" id="PF11744">
    <property type="entry name" value="ALMT"/>
    <property type="match status" value="1"/>
</dbReference>
<evidence type="ECO:0008006" key="12">
    <source>
        <dbReference type="Google" id="ProtNLM"/>
    </source>
</evidence>
<evidence type="ECO:0000256" key="9">
    <source>
        <dbReference type="SAM" id="Phobius"/>
    </source>
</evidence>
<protein>
    <recommendedName>
        <fullName evidence="12">Aluminum-activated malate transporter 1</fullName>
    </recommendedName>
</protein>
<dbReference type="InterPro" id="IPR020966">
    <property type="entry name" value="ALMT"/>
</dbReference>
<comment type="subcellular location">
    <subcellularLocation>
        <location evidence="1">Membrane</location>
        <topology evidence="1">Multi-pass membrane protein</topology>
    </subcellularLocation>
</comment>
<organism evidence="10 11">
    <name type="scientific">Colocasia esculenta</name>
    <name type="common">Wild taro</name>
    <name type="synonym">Arum esculentum</name>
    <dbReference type="NCBI Taxonomy" id="4460"/>
    <lineage>
        <taxon>Eukaryota</taxon>
        <taxon>Viridiplantae</taxon>
        <taxon>Streptophyta</taxon>
        <taxon>Embryophyta</taxon>
        <taxon>Tracheophyta</taxon>
        <taxon>Spermatophyta</taxon>
        <taxon>Magnoliopsida</taxon>
        <taxon>Liliopsida</taxon>
        <taxon>Araceae</taxon>
        <taxon>Aroideae</taxon>
        <taxon>Colocasieae</taxon>
        <taxon>Colocasia</taxon>
    </lineage>
</organism>
<keyword evidence="7 9" id="KW-0472">Membrane</keyword>
<evidence type="ECO:0000256" key="5">
    <source>
        <dbReference type="ARBA" id="ARBA00022989"/>
    </source>
</evidence>
<evidence type="ECO:0000256" key="3">
    <source>
        <dbReference type="ARBA" id="ARBA00022448"/>
    </source>
</evidence>
<feature type="transmembrane region" description="Helical" evidence="9">
    <location>
        <begin position="53"/>
        <end position="72"/>
    </location>
</feature>